<dbReference type="AlphaFoldDB" id="A0A848B6S6"/>
<sequence>MKSDVRRWRPGRLALGMVLGLLVLLFGGLSYAQSARETPEYALGRIAQAIEGRDEAELACYVAVDELLPASYDEGTAILARDIGKLAALYPNDWFFRHDTAFMQSYIAARRADDLVLLRRVLDFYLQPDLTPVSRTDGEAHWLATECGKFADHYTARVDSVRREEGAAVAQVTVRGDESDYGRLVPQLTLRLRLEPAEDGRYRLTRIENAEEIFYPLVKGVEDYWTLQGWQ</sequence>
<comment type="caution">
    <text evidence="1">The sequence shown here is derived from an EMBL/GenBank/DDBJ whole genome shotgun (WGS) entry which is preliminary data.</text>
</comment>
<name>A0A848B6S6_9FIRM</name>
<organism evidence="1 2">
    <name type="scientific">Selenomonas bovis</name>
    <dbReference type="NCBI Taxonomy" id="416586"/>
    <lineage>
        <taxon>Bacteria</taxon>
        <taxon>Bacillati</taxon>
        <taxon>Bacillota</taxon>
        <taxon>Negativicutes</taxon>
        <taxon>Selenomonadales</taxon>
        <taxon>Selenomonadaceae</taxon>
        <taxon>Selenomonas</taxon>
    </lineage>
</organism>
<evidence type="ECO:0000313" key="2">
    <source>
        <dbReference type="Proteomes" id="UP000543804"/>
    </source>
</evidence>
<dbReference type="Proteomes" id="UP000543804">
    <property type="component" value="Unassembled WGS sequence"/>
</dbReference>
<evidence type="ECO:0000313" key="1">
    <source>
        <dbReference type="EMBL" id="NMD99663.1"/>
    </source>
</evidence>
<dbReference type="RefSeq" id="WP_170077917.1">
    <property type="nucleotide sequence ID" value="NZ_JABAFA010000045.1"/>
</dbReference>
<gene>
    <name evidence="1" type="ORF">HF878_09370</name>
</gene>
<dbReference type="EMBL" id="JABAFA010000045">
    <property type="protein sequence ID" value="NMD99663.1"/>
    <property type="molecule type" value="Genomic_DNA"/>
</dbReference>
<accession>A0A848B6S6</accession>
<reference evidence="1 2" key="1">
    <citation type="submission" date="2020-04" db="EMBL/GenBank/DDBJ databases">
        <authorList>
            <person name="Hitch T.C.A."/>
            <person name="Wylensek D."/>
            <person name="Clavel T."/>
        </authorList>
    </citation>
    <scope>NUCLEOTIDE SEQUENCE [LARGE SCALE GENOMIC DNA]</scope>
    <source>
        <strain evidence="1 2">PG-130-P53-12</strain>
    </source>
</reference>
<protein>
    <submittedName>
        <fullName evidence="1">Uncharacterized protein</fullName>
    </submittedName>
</protein>
<keyword evidence="2" id="KW-1185">Reference proteome</keyword>
<proteinExistence type="predicted"/>